<reference evidence="3" key="1">
    <citation type="submission" date="2016-06" db="EMBL/GenBank/DDBJ databases">
        <title>Parallel loss of symbiosis genes in relatives of nitrogen-fixing non-legume Parasponia.</title>
        <authorList>
            <person name="Van Velzen R."/>
            <person name="Holmer R."/>
            <person name="Bu F."/>
            <person name="Rutten L."/>
            <person name="Van Zeijl A."/>
            <person name="Liu W."/>
            <person name="Santuari L."/>
            <person name="Cao Q."/>
            <person name="Sharma T."/>
            <person name="Shen D."/>
            <person name="Roswanjaya Y."/>
            <person name="Wardhani T."/>
            <person name="Kalhor M.S."/>
            <person name="Jansen J."/>
            <person name="Van den Hoogen J."/>
            <person name="Gungor B."/>
            <person name="Hartog M."/>
            <person name="Hontelez J."/>
            <person name="Verver J."/>
            <person name="Yang W.-C."/>
            <person name="Schijlen E."/>
            <person name="Repin R."/>
            <person name="Schilthuizen M."/>
            <person name="Schranz E."/>
            <person name="Heidstra R."/>
            <person name="Miyata K."/>
            <person name="Fedorova E."/>
            <person name="Kohlen W."/>
            <person name="Bisseling T."/>
            <person name="Smit S."/>
            <person name="Geurts R."/>
        </authorList>
    </citation>
    <scope>NUCLEOTIDE SEQUENCE [LARGE SCALE GENOMIC DNA]</scope>
    <source>
        <strain evidence="3">cv. WU1-14</strain>
    </source>
</reference>
<dbReference type="EMBL" id="JXTB01000259">
    <property type="protein sequence ID" value="PON49551.1"/>
    <property type="molecule type" value="Genomic_DNA"/>
</dbReference>
<organism evidence="2 3">
    <name type="scientific">Parasponia andersonii</name>
    <name type="common">Sponia andersonii</name>
    <dbReference type="NCBI Taxonomy" id="3476"/>
    <lineage>
        <taxon>Eukaryota</taxon>
        <taxon>Viridiplantae</taxon>
        <taxon>Streptophyta</taxon>
        <taxon>Embryophyta</taxon>
        <taxon>Tracheophyta</taxon>
        <taxon>Spermatophyta</taxon>
        <taxon>Magnoliopsida</taxon>
        <taxon>eudicotyledons</taxon>
        <taxon>Gunneridae</taxon>
        <taxon>Pentapetalae</taxon>
        <taxon>rosids</taxon>
        <taxon>fabids</taxon>
        <taxon>Rosales</taxon>
        <taxon>Cannabaceae</taxon>
        <taxon>Parasponia</taxon>
    </lineage>
</organism>
<evidence type="ECO:0000313" key="2">
    <source>
        <dbReference type="EMBL" id="PON49551.1"/>
    </source>
</evidence>
<keyword evidence="3" id="KW-1185">Reference proteome</keyword>
<proteinExistence type="predicted"/>
<comment type="caution">
    <text evidence="2">The sequence shown here is derived from an EMBL/GenBank/DDBJ whole genome shotgun (WGS) entry which is preliminary data.</text>
</comment>
<feature type="region of interest" description="Disordered" evidence="1">
    <location>
        <begin position="1"/>
        <end position="25"/>
    </location>
</feature>
<name>A0A2P5BL87_PARAD</name>
<protein>
    <submittedName>
        <fullName evidence="2">Uncharacterized protein</fullName>
    </submittedName>
</protein>
<accession>A0A2P5BL87</accession>
<dbReference type="Proteomes" id="UP000237105">
    <property type="component" value="Unassembled WGS sequence"/>
</dbReference>
<gene>
    <name evidence="2" type="ORF">PanWU01x14_229630</name>
</gene>
<evidence type="ECO:0000256" key="1">
    <source>
        <dbReference type="SAM" id="MobiDB-lite"/>
    </source>
</evidence>
<dbReference type="AlphaFoldDB" id="A0A2P5BL87"/>
<sequence length="75" mass="8181">MGMVIDCQGGGVRARRADGEEDRQPTAEVSRSYSFVYNAHKATRPLTIPSSAGDEKHGQARCKKWVIGTEVGCWA</sequence>
<evidence type="ECO:0000313" key="3">
    <source>
        <dbReference type="Proteomes" id="UP000237105"/>
    </source>
</evidence>
<feature type="compositionally biased region" description="Basic and acidic residues" evidence="1">
    <location>
        <begin position="15"/>
        <end position="25"/>
    </location>
</feature>